<protein>
    <submittedName>
        <fullName evidence="1">Uncharacterized protein</fullName>
    </submittedName>
</protein>
<reference evidence="1" key="1">
    <citation type="submission" date="2020-08" db="EMBL/GenBank/DDBJ databases">
        <title>Genome sequencing and assembly of the red palm weevil Rhynchophorus ferrugineus.</title>
        <authorList>
            <person name="Dias G.B."/>
            <person name="Bergman C.M."/>
            <person name="Manee M."/>
        </authorList>
    </citation>
    <scope>NUCLEOTIDE SEQUENCE</scope>
    <source>
        <strain evidence="1">AA-2017</strain>
        <tissue evidence="1">Whole larva</tissue>
    </source>
</reference>
<comment type="caution">
    <text evidence="1">The sequence shown here is derived from an EMBL/GenBank/DDBJ whole genome shotgun (WGS) entry which is preliminary data.</text>
</comment>
<accession>A0A834I8J4</accession>
<sequence>MVADLPLTPIWHRPFLQSASPHPRQFVDYFLQILKLNGTQSRHFGVFRRTCVRADGNALQESSRSSRFRAACAVWIGLLGLEIKGSVYHRRRESYREAAVTKCHDYIRA</sequence>
<dbReference type="EMBL" id="JAACXV010013380">
    <property type="protein sequence ID" value="KAF7273518.1"/>
    <property type="molecule type" value="Genomic_DNA"/>
</dbReference>
<dbReference type="Proteomes" id="UP000625711">
    <property type="component" value="Unassembled WGS sequence"/>
</dbReference>
<evidence type="ECO:0000313" key="1">
    <source>
        <dbReference type="EMBL" id="KAF7273518.1"/>
    </source>
</evidence>
<keyword evidence="2" id="KW-1185">Reference proteome</keyword>
<dbReference type="AlphaFoldDB" id="A0A834I8J4"/>
<name>A0A834I8J4_RHYFE</name>
<evidence type="ECO:0000313" key="2">
    <source>
        <dbReference type="Proteomes" id="UP000625711"/>
    </source>
</evidence>
<proteinExistence type="predicted"/>
<organism evidence="1 2">
    <name type="scientific">Rhynchophorus ferrugineus</name>
    <name type="common">Red palm weevil</name>
    <name type="synonym">Curculio ferrugineus</name>
    <dbReference type="NCBI Taxonomy" id="354439"/>
    <lineage>
        <taxon>Eukaryota</taxon>
        <taxon>Metazoa</taxon>
        <taxon>Ecdysozoa</taxon>
        <taxon>Arthropoda</taxon>
        <taxon>Hexapoda</taxon>
        <taxon>Insecta</taxon>
        <taxon>Pterygota</taxon>
        <taxon>Neoptera</taxon>
        <taxon>Endopterygota</taxon>
        <taxon>Coleoptera</taxon>
        <taxon>Polyphaga</taxon>
        <taxon>Cucujiformia</taxon>
        <taxon>Curculionidae</taxon>
        <taxon>Dryophthorinae</taxon>
        <taxon>Rhynchophorus</taxon>
    </lineage>
</organism>
<gene>
    <name evidence="1" type="ORF">GWI33_013779</name>
</gene>